<protein>
    <submittedName>
        <fullName evidence="1">Genomic scaffold, ProqFM164S04</fullName>
    </submittedName>
</protein>
<organism evidence="1 2">
    <name type="scientific">Penicillium roqueforti (strain FM164)</name>
    <dbReference type="NCBI Taxonomy" id="1365484"/>
    <lineage>
        <taxon>Eukaryota</taxon>
        <taxon>Fungi</taxon>
        <taxon>Dikarya</taxon>
        <taxon>Ascomycota</taxon>
        <taxon>Pezizomycotina</taxon>
        <taxon>Eurotiomycetes</taxon>
        <taxon>Eurotiomycetidae</taxon>
        <taxon>Eurotiales</taxon>
        <taxon>Aspergillaceae</taxon>
        <taxon>Penicillium</taxon>
    </lineage>
</organism>
<gene>
    <name evidence="1" type="ORF">PROQFM164_S04g000091</name>
</gene>
<evidence type="ECO:0000313" key="1">
    <source>
        <dbReference type="EMBL" id="CDM35210.1"/>
    </source>
</evidence>
<accession>W6QFC9</accession>
<sequence>MRGRIKRIAPRDLAGRSGRLWLWNGYGHFSSVKTSGLYGVKLACNIKYQHHDLSGLEDRDMTYGQIHN</sequence>
<name>W6QFC9_PENRF</name>
<proteinExistence type="predicted"/>
<reference evidence="1" key="1">
    <citation type="journal article" date="2014" name="Nat. Commun.">
        <title>Multiple recent horizontal transfers of a large genomic region in cheese making fungi.</title>
        <authorList>
            <person name="Cheeseman K."/>
            <person name="Ropars J."/>
            <person name="Renault P."/>
            <person name="Dupont J."/>
            <person name="Gouzy J."/>
            <person name="Branca A."/>
            <person name="Abraham A.L."/>
            <person name="Ceppi M."/>
            <person name="Conseiller E."/>
            <person name="Debuchy R."/>
            <person name="Malagnac F."/>
            <person name="Goarin A."/>
            <person name="Silar P."/>
            <person name="Lacoste S."/>
            <person name="Sallet E."/>
            <person name="Bensimon A."/>
            <person name="Giraud T."/>
            <person name="Brygoo Y."/>
        </authorList>
    </citation>
    <scope>NUCLEOTIDE SEQUENCE [LARGE SCALE GENOMIC DNA]</scope>
    <source>
        <strain evidence="1">FM164</strain>
    </source>
</reference>
<dbReference type="AlphaFoldDB" id="W6QFC9"/>
<dbReference type="EMBL" id="HG792018">
    <property type="protein sequence ID" value="CDM35210.1"/>
    <property type="molecule type" value="Genomic_DNA"/>
</dbReference>
<keyword evidence="2" id="KW-1185">Reference proteome</keyword>
<evidence type="ECO:0000313" key="2">
    <source>
        <dbReference type="Proteomes" id="UP000030686"/>
    </source>
</evidence>
<dbReference type="Proteomes" id="UP000030686">
    <property type="component" value="Unassembled WGS sequence"/>
</dbReference>